<dbReference type="Proteomes" id="UP000525623">
    <property type="component" value="Unassembled WGS sequence"/>
</dbReference>
<dbReference type="EMBL" id="JABEQL010000012">
    <property type="protein sequence ID" value="MBB2179570.1"/>
    <property type="molecule type" value="Genomic_DNA"/>
</dbReference>
<sequence>MMAPAMASAMVRTHGKDAIAVVRRHIARSLEDNLVDDVEFWLRVRNQIECLQWGATWAGQDRKRPAAGSGRQGEEVVLEAWLKETLCRMAGSVVDEPIPEALLRLVGLPIPEGDPK</sequence>
<organism evidence="1 2">
    <name type="scientific">Gluconacetobacter tumulicola</name>
    <dbReference type="NCBI Taxonomy" id="1017177"/>
    <lineage>
        <taxon>Bacteria</taxon>
        <taxon>Pseudomonadati</taxon>
        <taxon>Pseudomonadota</taxon>
        <taxon>Alphaproteobacteria</taxon>
        <taxon>Acetobacterales</taxon>
        <taxon>Acetobacteraceae</taxon>
        <taxon>Gluconacetobacter</taxon>
    </lineage>
</organism>
<evidence type="ECO:0000313" key="1">
    <source>
        <dbReference type="EMBL" id="MBB2179570.1"/>
    </source>
</evidence>
<dbReference type="AlphaFoldDB" id="A0A7W4JE27"/>
<keyword evidence="2" id="KW-1185">Reference proteome</keyword>
<gene>
    <name evidence="1" type="ORF">HLH29_10355</name>
</gene>
<dbReference type="RefSeq" id="WP_182966474.1">
    <property type="nucleotide sequence ID" value="NZ_BAABGC010000001.1"/>
</dbReference>
<evidence type="ECO:0008006" key="3">
    <source>
        <dbReference type="Google" id="ProtNLM"/>
    </source>
</evidence>
<evidence type="ECO:0000313" key="2">
    <source>
        <dbReference type="Proteomes" id="UP000525623"/>
    </source>
</evidence>
<reference evidence="1 2" key="1">
    <citation type="submission" date="2020-04" db="EMBL/GenBank/DDBJ databases">
        <title>Description of novel Gluconacetobacter.</title>
        <authorList>
            <person name="Sombolestani A."/>
        </authorList>
    </citation>
    <scope>NUCLEOTIDE SEQUENCE [LARGE SCALE GENOMIC DNA]</scope>
    <source>
        <strain evidence="1 2">LMG 27725</strain>
    </source>
</reference>
<comment type="caution">
    <text evidence="1">The sequence shown here is derived from an EMBL/GenBank/DDBJ whole genome shotgun (WGS) entry which is preliminary data.</text>
</comment>
<accession>A0A7W4JE27</accession>
<protein>
    <recommendedName>
        <fullName evidence="3">Anti-sigma factor NepR domain-containing protein</fullName>
    </recommendedName>
</protein>
<name>A0A7W4JE27_9PROT</name>
<proteinExistence type="predicted"/>